<dbReference type="AlphaFoldDB" id="A0A975GK87"/>
<dbReference type="Pfam" id="PF20068">
    <property type="entry name" value="Amphi-Trp"/>
    <property type="match status" value="1"/>
</dbReference>
<evidence type="ECO:0000259" key="1">
    <source>
        <dbReference type="Pfam" id="PF20068"/>
    </source>
</evidence>
<proteinExistence type="predicted"/>
<dbReference type="Proteomes" id="UP000663720">
    <property type="component" value="Chromosome"/>
</dbReference>
<feature type="domain" description="Amphi-Trp" evidence="1">
    <location>
        <begin position="1"/>
        <end position="87"/>
    </location>
</feature>
<sequence>MTKKEEFEYNSIQDNLSIGKYLNAMIEGFEKNKVSFKSDNNEIILSPNDLIEFSIKAKRKGNKNKISLKFFWKDVNERSQPDDDFEIFA</sequence>
<name>A0A975GK87_9BACT</name>
<evidence type="ECO:0000313" key="2">
    <source>
        <dbReference type="EMBL" id="QTA83563.1"/>
    </source>
</evidence>
<keyword evidence="3" id="KW-1185">Reference proteome</keyword>
<dbReference type="EMBL" id="CP061799">
    <property type="protein sequence ID" value="QTA83563.1"/>
    <property type="molecule type" value="Genomic_DNA"/>
</dbReference>
<evidence type="ECO:0000313" key="3">
    <source>
        <dbReference type="Proteomes" id="UP000663720"/>
    </source>
</evidence>
<gene>
    <name evidence="2" type="ORF">dnl_59760</name>
</gene>
<accession>A0A975GK87</accession>
<dbReference type="NCBIfam" id="TIGR04354">
    <property type="entry name" value="amphi-Trp"/>
    <property type="match status" value="1"/>
</dbReference>
<organism evidence="2 3">
    <name type="scientific">Desulfonema limicola</name>
    <dbReference type="NCBI Taxonomy" id="45656"/>
    <lineage>
        <taxon>Bacteria</taxon>
        <taxon>Pseudomonadati</taxon>
        <taxon>Thermodesulfobacteriota</taxon>
        <taxon>Desulfobacteria</taxon>
        <taxon>Desulfobacterales</taxon>
        <taxon>Desulfococcaceae</taxon>
        <taxon>Desulfonema</taxon>
    </lineage>
</organism>
<dbReference type="RefSeq" id="WP_207689386.1">
    <property type="nucleotide sequence ID" value="NZ_CP061799.1"/>
</dbReference>
<reference evidence="2" key="1">
    <citation type="journal article" date="2021" name="Microb. Physiol.">
        <title>Proteogenomic Insights into the Physiology of Marine, Sulfate-Reducing, Filamentous Desulfonema limicola and Desulfonema magnum.</title>
        <authorList>
            <person name="Schnaars V."/>
            <person name="Wohlbrand L."/>
            <person name="Scheve S."/>
            <person name="Hinrichs C."/>
            <person name="Reinhardt R."/>
            <person name="Rabus R."/>
        </authorList>
    </citation>
    <scope>NUCLEOTIDE SEQUENCE</scope>
    <source>
        <strain evidence="2">5ac10</strain>
    </source>
</reference>
<dbReference type="KEGG" id="dli:dnl_59760"/>
<protein>
    <submittedName>
        <fullName evidence="2">Amphi-Trp domain-containing protein</fullName>
    </submittedName>
</protein>
<dbReference type="InterPro" id="IPR027598">
    <property type="entry name" value="Amphi-Trp_dom"/>
</dbReference>